<evidence type="ECO:0000313" key="6">
    <source>
        <dbReference type="EMBL" id="CAG9759608.1"/>
    </source>
</evidence>
<keyword evidence="3" id="KW-0804">Transcription</keyword>
<protein>
    <recommendedName>
        <fullName evidence="8">DNA-directed RNA polymerase III subunit RPC4</fullName>
    </recommendedName>
</protein>
<dbReference type="InterPro" id="IPR007811">
    <property type="entry name" value="RPC4"/>
</dbReference>
<evidence type="ECO:0000256" key="1">
    <source>
        <dbReference type="ARBA" id="ARBA00004123"/>
    </source>
</evidence>
<evidence type="ECO:0000313" key="7">
    <source>
        <dbReference type="Proteomes" id="UP001152799"/>
    </source>
</evidence>
<dbReference type="EMBL" id="OU892277">
    <property type="protein sequence ID" value="CAG9759608.1"/>
    <property type="molecule type" value="Genomic_DNA"/>
</dbReference>
<accession>A0A9N9QI54</accession>
<dbReference type="OrthoDB" id="5836119at2759"/>
<organism evidence="6 7">
    <name type="scientific">Ceutorhynchus assimilis</name>
    <name type="common">cabbage seed weevil</name>
    <dbReference type="NCBI Taxonomy" id="467358"/>
    <lineage>
        <taxon>Eukaryota</taxon>
        <taxon>Metazoa</taxon>
        <taxon>Ecdysozoa</taxon>
        <taxon>Arthropoda</taxon>
        <taxon>Hexapoda</taxon>
        <taxon>Insecta</taxon>
        <taxon>Pterygota</taxon>
        <taxon>Neoptera</taxon>
        <taxon>Endopterygota</taxon>
        <taxon>Coleoptera</taxon>
        <taxon>Polyphaga</taxon>
        <taxon>Cucujiformia</taxon>
        <taxon>Curculionidae</taxon>
        <taxon>Ceutorhynchinae</taxon>
        <taxon>Ceutorhynchus</taxon>
    </lineage>
</organism>
<evidence type="ECO:0008006" key="8">
    <source>
        <dbReference type="Google" id="ProtNLM"/>
    </source>
</evidence>
<dbReference type="PANTHER" id="PTHR13408">
    <property type="entry name" value="DNA-DIRECTED RNA POLYMERASE III"/>
    <property type="match status" value="1"/>
</dbReference>
<proteinExistence type="predicted"/>
<evidence type="ECO:0000256" key="4">
    <source>
        <dbReference type="ARBA" id="ARBA00023242"/>
    </source>
</evidence>
<dbReference type="GO" id="GO:0005666">
    <property type="term" value="C:RNA polymerase III complex"/>
    <property type="evidence" value="ECO:0007669"/>
    <property type="project" value="InterPro"/>
</dbReference>
<dbReference type="AlphaFoldDB" id="A0A9N9QI54"/>
<feature type="region of interest" description="Disordered" evidence="5">
    <location>
        <begin position="1"/>
        <end position="21"/>
    </location>
</feature>
<reference evidence="6" key="1">
    <citation type="submission" date="2022-01" db="EMBL/GenBank/DDBJ databases">
        <authorList>
            <person name="King R."/>
        </authorList>
    </citation>
    <scope>NUCLEOTIDE SEQUENCE</scope>
</reference>
<dbReference type="GO" id="GO:0003677">
    <property type="term" value="F:DNA binding"/>
    <property type="evidence" value="ECO:0007669"/>
    <property type="project" value="InterPro"/>
</dbReference>
<dbReference type="Proteomes" id="UP001152799">
    <property type="component" value="Chromosome 1"/>
</dbReference>
<evidence type="ECO:0000256" key="3">
    <source>
        <dbReference type="ARBA" id="ARBA00023163"/>
    </source>
</evidence>
<keyword evidence="7" id="KW-1185">Reference proteome</keyword>
<keyword evidence="4" id="KW-0539">Nucleus</keyword>
<dbReference type="Pfam" id="PF05132">
    <property type="entry name" value="RNA_pol_Rpc4"/>
    <property type="match status" value="1"/>
</dbReference>
<dbReference type="GO" id="GO:0042797">
    <property type="term" value="P:tRNA transcription by RNA polymerase III"/>
    <property type="evidence" value="ECO:0007669"/>
    <property type="project" value="TreeGrafter"/>
</dbReference>
<comment type="subcellular location">
    <subcellularLocation>
        <location evidence="1">Nucleus</location>
    </subcellularLocation>
</comment>
<sequence>MEKRLQSFRLPRDLTLGGSKPKKKFVPNLSVARNKDNANGLSFIKIEDKKKLVPTKKPTKNSQKFAGKSERFLQSNGIFSEGIGSDVKKARNERTYNNSPRNEPINGMTIPKLKKDKWQVNHKNETRVYEDLMDCESSSIDNEILAFAPTVWNENDFKGLSSTLSSTKTEFTLEPKIDLDRLKILANDLPKEFQNGNHFSDSNPSIALWNFPDSLAEKGLSENPNIDTLFDSKLANMPEGQIGKLRVHKSGKIDIIIGGTKYEIAPTPLESLPERVISIETNKKDVGKALVLGEIQHRYVLNPEWAGLVRGFKNM</sequence>
<dbReference type="PANTHER" id="PTHR13408:SF0">
    <property type="entry name" value="DNA-DIRECTED RNA POLYMERASE III SUBUNIT RPC4"/>
    <property type="match status" value="1"/>
</dbReference>
<name>A0A9N9QI54_9CUCU</name>
<gene>
    <name evidence="6" type="ORF">CEUTPL_LOCUS355</name>
</gene>
<evidence type="ECO:0000256" key="2">
    <source>
        <dbReference type="ARBA" id="ARBA00022478"/>
    </source>
</evidence>
<keyword evidence="2" id="KW-0240">DNA-directed RNA polymerase</keyword>
<evidence type="ECO:0000256" key="5">
    <source>
        <dbReference type="SAM" id="MobiDB-lite"/>
    </source>
</evidence>